<name>H2ZM93_CIOSA</name>
<evidence type="ECO:0000256" key="2">
    <source>
        <dbReference type="ARBA" id="ARBA00005375"/>
    </source>
</evidence>
<protein>
    <recommendedName>
        <fullName evidence="3">acid phosphatase</fullName>
        <ecNumber evidence="3">3.1.3.2</ecNumber>
    </recommendedName>
</protein>
<dbReference type="AlphaFoldDB" id="H2ZM93"/>
<comment type="similarity">
    <text evidence="2">Belongs to the histidine acid phosphatase family.</text>
</comment>
<dbReference type="InterPro" id="IPR029033">
    <property type="entry name" value="His_PPase_superfam"/>
</dbReference>
<evidence type="ECO:0000256" key="8">
    <source>
        <dbReference type="SAM" id="Phobius"/>
    </source>
</evidence>
<evidence type="ECO:0000256" key="4">
    <source>
        <dbReference type="ARBA" id="ARBA00022729"/>
    </source>
</evidence>
<dbReference type="GeneTree" id="ENSGT00940000167886"/>
<dbReference type="InParanoid" id="H2ZM93"/>
<evidence type="ECO:0000313" key="10">
    <source>
        <dbReference type="Ensembl" id="ENSCSAVP00000018709.1"/>
    </source>
</evidence>
<dbReference type="EC" id="3.1.3.2" evidence="3"/>
<dbReference type="Ensembl" id="ENSCSAVT00000018914.1">
    <property type="protein sequence ID" value="ENSCSAVP00000018709.1"/>
    <property type="gene ID" value="ENSCSAVG00000010995.1"/>
</dbReference>
<keyword evidence="6" id="KW-1015">Disulfide bond</keyword>
<dbReference type="HOGENOM" id="CLU_030431_1_1_1"/>
<dbReference type="PROSITE" id="PS00778">
    <property type="entry name" value="HIS_ACID_PHOSPHAT_2"/>
    <property type="match status" value="1"/>
</dbReference>
<dbReference type="STRING" id="51511.ENSCSAVP00000018709"/>
<dbReference type="eggNOG" id="KOG3720">
    <property type="taxonomic scope" value="Eukaryota"/>
</dbReference>
<dbReference type="PANTHER" id="PTHR11567:SF211">
    <property type="entry name" value="PROSTATIC ACID PHOSPHATASE"/>
    <property type="match status" value="1"/>
</dbReference>
<keyword evidence="8" id="KW-0472">Membrane</keyword>
<reference evidence="11" key="1">
    <citation type="submission" date="2003-08" db="EMBL/GenBank/DDBJ databases">
        <authorList>
            <person name="Birren B."/>
            <person name="Nusbaum C."/>
            <person name="Abebe A."/>
            <person name="Abouelleil A."/>
            <person name="Adekoya E."/>
            <person name="Ait-zahra M."/>
            <person name="Allen N."/>
            <person name="Allen T."/>
            <person name="An P."/>
            <person name="Anderson M."/>
            <person name="Anderson S."/>
            <person name="Arachchi H."/>
            <person name="Armbruster J."/>
            <person name="Bachantsang P."/>
            <person name="Baldwin J."/>
            <person name="Barry A."/>
            <person name="Bayul T."/>
            <person name="Blitshsteyn B."/>
            <person name="Bloom T."/>
            <person name="Blye J."/>
            <person name="Boguslavskiy L."/>
            <person name="Borowsky M."/>
            <person name="Boukhgalter B."/>
            <person name="Brunache A."/>
            <person name="Butler J."/>
            <person name="Calixte N."/>
            <person name="Calvo S."/>
            <person name="Camarata J."/>
            <person name="Campo K."/>
            <person name="Chang J."/>
            <person name="Cheshatsang Y."/>
            <person name="Citroen M."/>
            <person name="Collymore A."/>
            <person name="Considine T."/>
            <person name="Cook A."/>
            <person name="Cooke P."/>
            <person name="Corum B."/>
            <person name="Cuomo C."/>
            <person name="David R."/>
            <person name="Dawoe T."/>
            <person name="Degray S."/>
            <person name="Dodge S."/>
            <person name="Dooley K."/>
            <person name="Dorje P."/>
            <person name="Dorjee K."/>
            <person name="Dorris L."/>
            <person name="Duffey N."/>
            <person name="Dupes A."/>
            <person name="Elkins T."/>
            <person name="Engels R."/>
            <person name="Erickson J."/>
            <person name="Farina A."/>
            <person name="Faro S."/>
            <person name="Ferreira P."/>
            <person name="Fischer H."/>
            <person name="Fitzgerald M."/>
            <person name="Foley K."/>
            <person name="Gage D."/>
            <person name="Galagan J."/>
            <person name="Gearin G."/>
            <person name="Gnerre S."/>
            <person name="Gnirke A."/>
            <person name="Goyette A."/>
            <person name="Graham J."/>
            <person name="Grandbois E."/>
            <person name="Gyaltsen K."/>
            <person name="Hafez N."/>
            <person name="Hagopian D."/>
            <person name="Hagos B."/>
            <person name="Hall J."/>
            <person name="Hatcher B."/>
            <person name="Heller A."/>
            <person name="Higgins H."/>
            <person name="Honan T."/>
            <person name="Horn A."/>
            <person name="Houde N."/>
            <person name="Hughes L."/>
            <person name="Hulme W."/>
            <person name="Husby E."/>
            <person name="Iliev I."/>
            <person name="Jaffe D."/>
            <person name="Jones C."/>
            <person name="Kamal M."/>
            <person name="Kamat A."/>
            <person name="Kamvysselis M."/>
            <person name="Karlsson E."/>
            <person name="Kells C."/>
            <person name="Kieu A."/>
            <person name="Kisner P."/>
            <person name="Kodira C."/>
            <person name="Kulbokas E."/>
            <person name="Labutti K."/>
            <person name="Lama D."/>
            <person name="Landers T."/>
            <person name="Leger J."/>
            <person name="Levine S."/>
            <person name="Lewis D."/>
            <person name="Lewis T."/>
            <person name="Lindblad-toh K."/>
            <person name="Liu X."/>
            <person name="Lokyitsang T."/>
            <person name="Lokyitsang Y."/>
            <person name="Lucien O."/>
            <person name="Lui A."/>
            <person name="Ma L.J."/>
            <person name="Mabbitt R."/>
            <person name="Macdonald J."/>
            <person name="Maclean C."/>
            <person name="Major J."/>
            <person name="Manning J."/>
            <person name="Marabella R."/>
            <person name="Maru K."/>
            <person name="Matthews C."/>
            <person name="Mauceli E."/>
            <person name="Mccarthy M."/>
            <person name="Mcdonough S."/>
            <person name="Mcghee T."/>
            <person name="Meldrim J."/>
            <person name="Meneus L."/>
            <person name="Mesirov J."/>
            <person name="Mihalev A."/>
            <person name="Mihova T."/>
            <person name="Mikkelsen T."/>
            <person name="Mlenga V."/>
            <person name="Moru K."/>
            <person name="Mozes J."/>
            <person name="Mulrain L."/>
            <person name="Munson G."/>
            <person name="Naylor J."/>
            <person name="Newes C."/>
            <person name="Nguyen C."/>
            <person name="Nguyen N."/>
            <person name="Nguyen T."/>
            <person name="Nicol R."/>
            <person name="Nielsen C."/>
            <person name="Nizzari M."/>
            <person name="Norbu C."/>
            <person name="Norbu N."/>
            <person name="O'donnell P."/>
            <person name="Okoawo O."/>
            <person name="O'leary S."/>
            <person name="Omotosho B."/>
            <person name="O'neill K."/>
            <person name="Osman S."/>
            <person name="Parker S."/>
            <person name="Perrin D."/>
            <person name="Phunkhang P."/>
            <person name="Piqani B."/>
            <person name="Purcell S."/>
            <person name="Rachupka T."/>
            <person name="Ramasamy U."/>
            <person name="Rameau R."/>
            <person name="Ray V."/>
            <person name="Raymond C."/>
            <person name="Retta R."/>
            <person name="Richardson S."/>
            <person name="Rise C."/>
            <person name="Rodriguez J."/>
            <person name="Rogers J."/>
            <person name="Rogov P."/>
            <person name="Rutman M."/>
            <person name="Schupbach R."/>
            <person name="Seaman C."/>
            <person name="Settipalli S."/>
            <person name="Sharpe T."/>
            <person name="Sheridan J."/>
            <person name="Sherpa N."/>
            <person name="Shi J."/>
            <person name="Smirnov S."/>
            <person name="Smith C."/>
            <person name="Sougnez C."/>
            <person name="Spencer B."/>
            <person name="Stalker J."/>
            <person name="Stange-thomann N."/>
            <person name="Stavropoulos S."/>
            <person name="Stetson K."/>
            <person name="Stone C."/>
            <person name="Stone S."/>
            <person name="Stubbs M."/>
            <person name="Talamas J."/>
            <person name="Tchuinga P."/>
            <person name="Tenzing P."/>
            <person name="Tesfaye S."/>
            <person name="Theodore J."/>
            <person name="Thoulutsang Y."/>
            <person name="Topham K."/>
            <person name="Towey S."/>
            <person name="Tsamla T."/>
            <person name="Tsomo N."/>
            <person name="Vallee D."/>
            <person name="Vassiliev H."/>
            <person name="Venkataraman V."/>
            <person name="Vinson J."/>
            <person name="Vo A."/>
            <person name="Wade C."/>
            <person name="Wang S."/>
            <person name="Wangchuk T."/>
            <person name="Wangdi T."/>
            <person name="Whittaker C."/>
            <person name="Wilkinson J."/>
            <person name="Wu Y."/>
            <person name="Wyman D."/>
            <person name="Yadav S."/>
            <person name="Yang S."/>
            <person name="Yang X."/>
            <person name="Yeager S."/>
            <person name="Yee E."/>
            <person name="Young G."/>
            <person name="Zainoun J."/>
            <person name="Zembeck L."/>
            <person name="Zimmer A."/>
            <person name="Zody M."/>
            <person name="Lander E."/>
        </authorList>
    </citation>
    <scope>NUCLEOTIDE SEQUENCE [LARGE SCALE GENOMIC DNA]</scope>
</reference>
<keyword evidence="4 9" id="KW-0732">Signal</keyword>
<proteinExistence type="inferred from homology"/>
<evidence type="ECO:0000256" key="3">
    <source>
        <dbReference type="ARBA" id="ARBA00012646"/>
    </source>
</evidence>
<dbReference type="InterPro" id="IPR000560">
    <property type="entry name" value="His_Pase_clade-2"/>
</dbReference>
<keyword evidence="8" id="KW-1133">Transmembrane helix</keyword>
<evidence type="ECO:0000256" key="9">
    <source>
        <dbReference type="SAM" id="SignalP"/>
    </source>
</evidence>
<dbReference type="PROSITE" id="PS00616">
    <property type="entry name" value="HIS_ACID_PHOSPHAT_1"/>
    <property type="match status" value="1"/>
</dbReference>
<evidence type="ECO:0000256" key="1">
    <source>
        <dbReference type="ARBA" id="ARBA00000032"/>
    </source>
</evidence>
<evidence type="ECO:0000256" key="7">
    <source>
        <dbReference type="ARBA" id="ARBA00023180"/>
    </source>
</evidence>
<feature type="chain" id="PRO_5003579417" description="acid phosphatase" evidence="9">
    <location>
        <begin position="23"/>
        <end position="433"/>
    </location>
</feature>
<dbReference type="Gene3D" id="3.40.50.1240">
    <property type="entry name" value="Phosphoglycerate mutase-like"/>
    <property type="match status" value="1"/>
</dbReference>
<dbReference type="Proteomes" id="UP000007875">
    <property type="component" value="Unassembled WGS sequence"/>
</dbReference>
<dbReference type="GO" id="GO:0003993">
    <property type="term" value="F:acid phosphatase activity"/>
    <property type="evidence" value="ECO:0007669"/>
    <property type="project" value="UniProtKB-EC"/>
</dbReference>
<dbReference type="SUPFAM" id="SSF53254">
    <property type="entry name" value="Phosphoglycerate mutase-like"/>
    <property type="match status" value="1"/>
</dbReference>
<evidence type="ECO:0000313" key="11">
    <source>
        <dbReference type="Proteomes" id="UP000007875"/>
    </source>
</evidence>
<keyword evidence="11" id="KW-1185">Reference proteome</keyword>
<comment type="catalytic activity">
    <reaction evidence="1">
        <text>a phosphate monoester + H2O = an alcohol + phosphate</text>
        <dbReference type="Rhea" id="RHEA:15017"/>
        <dbReference type="ChEBI" id="CHEBI:15377"/>
        <dbReference type="ChEBI" id="CHEBI:30879"/>
        <dbReference type="ChEBI" id="CHEBI:43474"/>
        <dbReference type="ChEBI" id="CHEBI:67140"/>
        <dbReference type="EC" id="3.1.3.2"/>
    </reaction>
</comment>
<keyword evidence="8" id="KW-0812">Transmembrane</keyword>
<feature type="transmembrane region" description="Helical" evidence="8">
    <location>
        <begin position="384"/>
        <end position="405"/>
    </location>
</feature>
<sequence length="433" mass="49412">MFPFNFMSIVLVSQIIFNCVSGEELIFANLLRRHGARSAIHSFKTDPYNNQSIWPQGRGQLTQIGMHQHFDLGRYLKQRYIGLLSPQYNRSEIYIRSTDYDRTLMSAQSNMAGLFPPEGRQQWNGSSTNWQPIPIHTVPRNMDSLLAAPIESCPKLNKLRSDILASTEFAKLQKKYAPFLNNISKWSGCDNVDIRSSWNIQDTLITEKTQGYKLPDWATDEVLKTLDEIAGLDIHVMYSGVNSEYRVDIARVVTGNLMKQIVENMNKRITEEDNFKVVAYSAHDTTVGSLLVALDSYNDLPPPYAACVILELYKDDATSPPRYIVRGYYRNSTKDLIELNLLGCEFNCSLGDFVQRASAIFPTKHSKDCGIPLYTDFFKDHLELLFVIVSCLLALTWILALMACCRRRCRSKKLRLREVAYQPVPSFDEHSSS</sequence>
<dbReference type="Pfam" id="PF00328">
    <property type="entry name" value="His_Phos_2"/>
    <property type="match status" value="1"/>
</dbReference>
<accession>H2ZM93</accession>
<dbReference type="CDD" id="cd07061">
    <property type="entry name" value="HP_HAP_like"/>
    <property type="match status" value="1"/>
</dbReference>
<feature type="signal peptide" evidence="9">
    <location>
        <begin position="1"/>
        <end position="22"/>
    </location>
</feature>
<dbReference type="InterPro" id="IPR050645">
    <property type="entry name" value="Histidine_acid_phosphatase"/>
</dbReference>
<dbReference type="InterPro" id="IPR033379">
    <property type="entry name" value="Acid_Pase_AS"/>
</dbReference>
<organism evidence="10 11">
    <name type="scientific">Ciona savignyi</name>
    <name type="common">Pacific transparent sea squirt</name>
    <dbReference type="NCBI Taxonomy" id="51511"/>
    <lineage>
        <taxon>Eukaryota</taxon>
        <taxon>Metazoa</taxon>
        <taxon>Chordata</taxon>
        <taxon>Tunicata</taxon>
        <taxon>Ascidiacea</taxon>
        <taxon>Phlebobranchia</taxon>
        <taxon>Cionidae</taxon>
        <taxon>Ciona</taxon>
    </lineage>
</organism>
<reference evidence="10" key="2">
    <citation type="submission" date="2025-08" db="UniProtKB">
        <authorList>
            <consortium name="Ensembl"/>
        </authorList>
    </citation>
    <scope>IDENTIFICATION</scope>
</reference>
<evidence type="ECO:0000256" key="5">
    <source>
        <dbReference type="ARBA" id="ARBA00022801"/>
    </source>
</evidence>
<evidence type="ECO:0000256" key="6">
    <source>
        <dbReference type="ARBA" id="ARBA00023157"/>
    </source>
</evidence>
<keyword evidence="7" id="KW-0325">Glycoprotein</keyword>
<dbReference type="FunCoup" id="H2ZM93">
    <property type="interactions" value="8"/>
</dbReference>
<reference evidence="10" key="3">
    <citation type="submission" date="2025-09" db="UniProtKB">
        <authorList>
            <consortium name="Ensembl"/>
        </authorList>
    </citation>
    <scope>IDENTIFICATION</scope>
</reference>
<dbReference type="OMA" id="VELHYRN"/>
<dbReference type="PANTHER" id="PTHR11567">
    <property type="entry name" value="ACID PHOSPHATASE-RELATED"/>
    <property type="match status" value="1"/>
</dbReference>
<keyword evidence="5" id="KW-0378">Hydrolase</keyword>